<evidence type="ECO:0008006" key="3">
    <source>
        <dbReference type="Google" id="ProtNLM"/>
    </source>
</evidence>
<sequence length="152" mass="16437">MIFVDLEQPIPNAPVPATAEGMPAYKTACEIHDNIFLALDVAENECPFPEEACELMRDALRQTKTTIGGFIMNVRSEKFKAPVSDPVNTGYLACSLLRVCGAAANFADDNEGYPAGKHMHGYIAQVLKHVEELVGETVTALELELQGKGDVA</sequence>
<proteinExistence type="predicted"/>
<evidence type="ECO:0000313" key="1">
    <source>
        <dbReference type="EMBL" id="MBB6262102.1"/>
    </source>
</evidence>
<reference evidence="1 2" key="1">
    <citation type="submission" date="2020-08" db="EMBL/GenBank/DDBJ databases">
        <title>Genomic Encyclopedia of Type Strains, Phase IV (KMG-IV): sequencing the most valuable type-strain genomes for metagenomic binning, comparative biology and taxonomic classification.</title>
        <authorList>
            <person name="Goeker M."/>
        </authorList>
    </citation>
    <scope>NUCLEOTIDE SEQUENCE [LARGE SCALE GENOMIC DNA]</scope>
    <source>
        <strain evidence="1 2">DSM 22336</strain>
    </source>
</reference>
<name>A0A841M008_9HYPH</name>
<protein>
    <recommendedName>
        <fullName evidence="3">DUF3077 domain-containing protein</fullName>
    </recommendedName>
</protein>
<comment type="caution">
    <text evidence="1">The sequence shown here is derived from an EMBL/GenBank/DDBJ whole genome shotgun (WGS) entry which is preliminary data.</text>
</comment>
<dbReference type="Proteomes" id="UP000555393">
    <property type="component" value="Unassembled WGS sequence"/>
</dbReference>
<organism evidence="1 2">
    <name type="scientific">Paenochrobactrum gallinarii</name>
    <dbReference type="NCBI Taxonomy" id="643673"/>
    <lineage>
        <taxon>Bacteria</taxon>
        <taxon>Pseudomonadati</taxon>
        <taxon>Pseudomonadota</taxon>
        <taxon>Alphaproteobacteria</taxon>
        <taxon>Hyphomicrobiales</taxon>
        <taxon>Brucellaceae</taxon>
        <taxon>Paenochrobactrum</taxon>
    </lineage>
</organism>
<dbReference type="RefSeq" id="WP_184224081.1">
    <property type="nucleotide sequence ID" value="NZ_JACIIU010000017.1"/>
</dbReference>
<accession>A0A841M008</accession>
<dbReference type="AlphaFoldDB" id="A0A841M008"/>
<gene>
    <name evidence="1" type="ORF">FHS77_002670</name>
</gene>
<keyword evidence="2" id="KW-1185">Reference proteome</keyword>
<evidence type="ECO:0000313" key="2">
    <source>
        <dbReference type="Proteomes" id="UP000555393"/>
    </source>
</evidence>
<dbReference type="EMBL" id="JACIIU010000017">
    <property type="protein sequence ID" value="MBB6262102.1"/>
    <property type="molecule type" value="Genomic_DNA"/>
</dbReference>